<proteinExistence type="inferred from homology"/>
<sequence>MVSSKARTQRKAGANAPLHVKRKMCAAHLSDDLRKEYGARTARVCRGDTVAVLRGDEDHRGTEGRVVDVFTDTGCVTIEGITVKQADGTETARPVHASNLVITKLNLEDEWRKDSLSRKEAKQ</sequence>
<evidence type="ECO:0008006" key="5">
    <source>
        <dbReference type="Google" id="ProtNLM"/>
    </source>
</evidence>
<protein>
    <recommendedName>
        <fullName evidence="5">50S ribosomal protein L24</fullName>
    </recommendedName>
</protein>
<dbReference type="NCBIfam" id="TIGR01080">
    <property type="entry name" value="rplX_A_E"/>
    <property type="match status" value="1"/>
</dbReference>
<dbReference type="AlphaFoldDB" id="A0A645EWH0"/>
<dbReference type="GO" id="GO:0003735">
    <property type="term" value="F:structural constituent of ribosome"/>
    <property type="evidence" value="ECO:0007669"/>
    <property type="project" value="InterPro"/>
</dbReference>
<keyword evidence="2" id="KW-0689">Ribosomal protein</keyword>
<evidence type="ECO:0000256" key="1">
    <source>
        <dbReference type="ARBA" id="ARBA00010618"/>
    </source>
</evidence>
<dbReference type="Gene3D" id="2.30.30.30">
    <property type="match status" value="1"/>
</dbReference>
<dbReference type="InterPro" id="IPR008991">
    <property type="entry name" value="Translation_prot_SH3-like_sf"/>
</dbReference>
<gene>
    <name evidence="4" type="ORF">SDC9_153029</name>
</gene>
<keyword evidence="3" id="KW-0687">Ribonucleoprotein</keyword>
<dbReference type="SUPFAM" id="SSF50104">
    <property type="entry name" value="Translation proteins SH3-like domain"/>
    <property type="match status" value="1"/>
</dbReference>
<name>A0A645EWH0_9ZZZZ</name>
<dbReference type="InterPro" id="IPR041988">
    <property type="entry name" value="Ribosomal_uL24_KOW"/>
</dbReference>
<dbReference type="EMBL" id="VSSQ01051684">
    <property type="protein sequence ID" value="MPN05776.1"/>
    <property type="molecule type" value="Genomic_DNA"/>
</dbReference>
<comment type="similarity">
    <text evidence="1">Belongs to the universal ribosomal protein uL24 family.</text>
</comment>
<dbReference type="HAMAP" id="MF_01326_A">
    <property type="entry name" value="Ribosomal_uL24_A"/>
    <property type="match status" value="1"/>
</dbReference>
<dbReference type="GO" id="GO:0015934">
    <property type="term" value="C:large ribosomal subunit"/>
    <property type="evidence" value="ECO:0007669"/>
    <property type="project" value="InterPro"/>
</dbReference>
<dbReference type="GO" id="GO:0006412">
    <property type="term" value="P:translation"/>
    <property type="evidence" value="ECO:0007669"/>
    <property type="project" value="InterPro"/>
</dbReference>
<comment type="caution">
    <text evidence="4">The sequence shown here is derived from an EMBL/GenBank/DDBJ whole genome shotgun (WGS) entry which is preliminary data.</text>
</comment>
<dbReference type="CDD" id="cd06089">
    <property type="entry name" value="KOW_RPL26"/>
    <property type="match status" value="1"/>
</dbReference>
<dbReference type="InterPro" id="IPR014722">
    <property type="entry name" value="Rib_uL2_dom2"/>
</dbReference>
<dbReference type="GO" id="GO:0003723">
    <property type="term" value="F:RNA binding"/>
    <property type="evidence" value="ECO:0007669"/>
    <property type="project" value="InterPro"/>
</dbReference>
<evidence type="ECO:0000256" key="2">
    <source>
        <dbReference type="ARBA" id="ARBA00022980"/>
    </source>
</evidence>
<dbReference type="PANTHER" id="PTHR11143">
    <property type="entry name" value="60S RIBOSOMAL PROTEIN L26 FAMILY MEMBER"/>
    <property type="match status" value="1"/>
</dbReference>
<evidence type="ECO:0000256" key="3">
    <source>
        <dbReference type="ARBA" id="ARBA00023274"/>
    </source>
</evidence>
<organism evidence="4">
    <name type="scientific">bioreactor metagenome</name>
    <dbReference type="NCBI Taxonomy" id="1076179"/>
    <lineage>
        <taxon>unclassified sequences</taxon>
        <taxon>metagenomes</taxon>
        <taxon>ecological metagenomes</taxon>
    </lineage>
</organism>
<evidence type="ECO:0000313" key="4">
    <source>
        <dbReference type="EMBL" id="MPN05776.1"/>
    </source>
</evidence>
<reference evidence="4" key="1">
    <citation type="submission" date="2019-08" db="EMBL/GenBank/DDBJ databases">
        <authorList>
            <person name="Kucharzyk K."/>
            <person name="Murdoch R.W."/>
            <person name="Higgins S."/>
            <person name="Loffler F."/>
        </authorList>
    </citation>
    <scope>NUCLEOTIDE SEQUENCE</scope>
</reference>
<dbReference type="Pfam" id="PF16906">
    <property type="entry name" value="Ribosomal_L26"/>
    <property type="match status" value="1"/>
</dbReference>
<accession>A0A645EWH0</accession>
<dbReference type="InterPro" id="IPR005756">
    <property type="entry name" value="Ribosomal_uL24_euk/arc"/>
</dbReference>